<comment type="subcellular location">
    <subcellularLocation>
        <location evidence="3">Cytoplasm</location>
    </subcellularLocation>
</comment>
<keyword evidence="2 3" id="KW-0143">Chaperone</keyword>
<accession>A0A380H1J9</accession>
<dbReference type="PANTHER" id="PTHR33643:SF1">
    <property type="entry name" value="UREASE ACCESSORY PROTEIN D"/>
    <property type="match status" value="1"/>
</dbReference>
<evidence type="ECO:0000256" key="1">
    <source>
        <dbReference type="ARBA" id="ARBA00007177"/>
    </source>
</evidence>
<reference evidence="4 5" key="1">
    <citation type="submission" date="2018-06" db="EMBL/GenBank/DDBJ databases">
        <authorList>
            <consortium name="Pathogen Informatics"/>
            <person name="Doyle S."/>
        </authorList>
    </citation>
    <scope>NUCLEOTIDE SEQUENCE [LARGE SCALE GENOMIC DNA]</scope>
    <source>
        <strain evidence="4 5">NCTC11807</strain>
    </source>
</reference>
<organism evidence="4 5">
    <name type="scientific">Staphylococcus saccharolyticus</name>
    <dbReference type="NCBI Taxonomy" id="33028"/>
    <lineage>
        <taxon>Bacteria</taxon>
        <taxon>Bacillati</taxon>
        <taxon>Bacillota</taxon>
        <taxon>Bacilli</taxon>
        <taxon>Bacillales</taxon>
        <taxon>Staphylococcaceae</taxon>
        <taxon>Staphylococcus</taxon>
    </lineage>
</organism>
<dbReference type="InterPro" id="IPR002669">
    <property type="entry name" value="UreD"/>
</dbReference>
<dbReference type="GO" id="GO:0016151">
    <property type="term" value="F:nickel cation binding"/>
    <property type="evidence" value="ECO:0007669"/>
    <property type="project" value="UniProtKB-UniRule"/>
</dbReference>
<dbReference type="Proteomes" id="UP000255425">
    <property type="component" value="Unassembled WGS sequence"/>
</dbReference>
<keyword evidence="5" id="KW-1185">Reference proteome</keyword>
<comment type="similarity">
    <text evidence="1 3">Belongs to the UreD family.</text>
</comment>
<dbReference type="RefSeq" id="WP_115312811.1">
    <property type="nucleotide sequence ID" value="NZ_CP066042.1"/>
</dbReference>
<name>A0A380H1J9_9STAP</name>
<sequence>MSEINWTGQLDLTVFNNGHRSVARDIFFEKALKVIRPIYLNQSPIPTFYIVNVGGGYLDGDRYRLNINLEDDAQVTLTSQGATKIYKTPNDHVEQYQKFNLGNHSYMEFVADPIIAYEDAKFYQHNTFNLEKDSSMFYTDILTPGYSSDDQDFTYNYMHLVNEIYVDNELVTYDNMLLDPKKNQINSIGYMEDFTHLGSAYFIHPEVNQNFIDEVYECIANFENHYNCRLGISYLPTHGFAIRILAHRTQIIEKILTHVQSYIAQKLYQRHLDFLRKY</sequence>
<protein>
    <recommendedName>
        <fullName evidence="3">Urease accessory protein UreD</fullName>
    </recommendedName>
</protein>
<dbReference type="GeneID" id="63934812"/>
<dbReference type="AlphaFoldDB" id="A0A380H1J9"/>
<comment type="subunit">
    <text evidence="3">UreD, UreF and UreG form a complex that acts as a GTP-hydrolysis-dependent molecular chaperone, activating the urease apoprotein by helping to assemble the nickel containing metallocenter of UreC. The UreE protein probably delivers the nickel.</text>
</comment>
<keyword evidence="3" id="KW-0963">Cytoplasm</keyword>
<proteinExistence type="inferred from homology"/>
<evidence type="ECO:0000313" key="4">
    <source>
        <dbReference type="EMBL" id="SUM69289.1"/>
    </source>
</evidence>
<dbReference type="HAMAP" id="MF_01384">
    <property type="entry name" value="UreD"/>
    <property type="match status" value="1"/>
</dbReference>
<dbReference type="PANTHER" id="PTHR33643">
    <property type="entry name" value="UREASE ACCESSORY PROTEIN D"/>
    <property type="match status" value="1"/>
</dbReference>
<evidence type="ECO:0000256" key="3">
    <source>
        <dbReference type="HAMAP-Rule" id="MF_01384"/>
    </source>
</evidence>
<dbReference type="Pfam" id="PF01774">
    <property type="entry name" value="UreD"/>
    <property type="match status" value="1"/>
</dbReference>
<evidence type="ECO:0000313" key="5">
    <source>
        <dbReference type="Proteomes" id="UP000255425"/>
    </source>
</evidence>
<evidence type="ECO:0000256" key="2">
    <source>
        <dbReference type="ARBA" id="ARBA00023186"/>
    </source>
</evidence>
<comment type="function">
    <text evidence="3">Required for maturation of urease via the functional incorporation of the urease nickel metallocenter.</text>
</comment>
<dbReference type="EMBL" id="UHDZ01000001">
    <property type="protein sequence ID" value="SUM69289.1"/>
    <property type="molecule type" value="Genomic_DNA"/>
</dbReference>
<keyword evidence="3" id="KW-0996">Nickel insertion</keyword>
<dbReference type="GO" id="GO:0005737">
    <property type="term" value="C:cytoplasm"/>
    <property type="evidence" value="ECO:0007669"/>
    <property type="project" value="UniProtKB-SubCell"/>
</dbReference>
<gene>
    <name evidence="4" type="primary">ureH</name>
    <name evidence="3" type="synonym">ureD</name>
    <name evidence="4" type="ORF">NCTC11807_00790</name>
</gene>